<evidence type="ECO:0000313" key="1">
    <source>
        <dbReference type="EnsemblProtists" id="PYU1_T005872"/>
    </source>
</evidence>
<dbReference type="SUPFAM" id="SSF52047">
    <property type="entry name" value="RNI-like"/>
    <property type="match status" value="1"/>
</dbReference>
<name>K3WLN0_GLOUD</name>
<organism evidence="1 2">
    <name type="scientific">Globisporangium ultimum (strain ATCC 200006 / CBS 805.95 / DAOM BR144)</name>
    <name type="common">Pythium ultimum</name>
    <dbReference type="NCBI Taxonomy" id="431595"/>
    <lineage>
        <taxon>Eukaryota</taxon>
        <taxon>Sar</taxon>
        <taxon>Stramenopiles</taxon>
        <taxon>Oomycota</taxon>
        <taxon>Peronosporomycetes</taxon>
        <taxon>Pythiales</taxon>
        <taxon>Pythiaceae</taxon>
        <taxon>Globisporangium</taxon>
    </lineage>
</organism>
<dbReference type="AlphaFoldDB" id="K3WLN0"/>
<dbReference type="EnsemblProtists" id="PYU1_T005872">
    <property type="protein sequence ID" value="PYU1_T005872"/>
    <property type="gene ID" value="PYU1_G005860"/>
</dbReference>
<dbReference type="Proteomes" id="UP000019132">
    <property type="component" value="Unassembled WGS sequence"/>
</dbReference>
<dbReference type="EMBL" id="GL376573">
    <property type="status" value="NOT_ANNOTATED_CDS"/>
    <property type="molecule type" value="Genomic_DNA"/>
</dbReference>
<keyword evidence="2" id="KW-1185">Reference proteome</keyword>
<reference evidence="2" key="2">
    <citation type="submission" date="2010-04" db="EMBL/GenBank/DDBJ databases">
        <authorList>
            <person name="Buell R."/>
            <person name="Hamilton J."/>
            <person name="Hostetler J."/>
        </authorList>
    </citation>
    <scope>NUCLEOTIDE SEQUENCE [LARGE SCALE GENOMIC DNA]</scope>
    <source>
        <strain evidence="2">DAOM:BR144</strain>
    </source>
</reference>
<dbReference type="InParanoid" id="K3WLN0"/>
<reference evidence="1" key="3">
    <citation type="submission" date="2015-02" db="UniProtKB">
        <authorList>
            <consortium name="EnsemblProtists"/>
        </authorList>
    </citation>
    <scope>IDENTIFICATION</scope>
    <source>
        <strain evidence="1">DAOM BR144</strain>
    </source>
</reference>
<protein>
    <submittedName>
        <fullName evidence="1">Uncharacterized protein</fullName>
    </submittedName>
</protein>
<sequence length="211" mass="23288">MDVDCKSCHPADAEAIKRTLLNPAELIFPGRLVQEGAVDALIVCCAVKGAILCERPGTTLTSPVLIFRIKVEAEFEALCEKDRWVCVVVPGFGLDWNAGRYELMLRTYSERKPSRPGDRVFLECVGAQLSGLDLSEFGELRDETNDVLHAIVTHYVHLKHLALKGCRSMDEKEVAPLLAALRGNLGPKLDSLNLNDSFTTHETLDQLACIL</sequence>
<evidence type="ECO:0000313" key="2">
    <source>
        <dbReference type="Proteomes" id="UP000019132"/>
    </source>
</evidence>
<proteinExistence type="predicted"/>
<dbReference type="VEuPathDB" id="FungiDB:PYU1_G005860"/>
<accession>K3WLN0</accession>
<reference evidence="2" key="1">
    <citation type="journal article" date="2010" name="Genome Biol.">
        <title>Genome sequence of the necrotrophic plant pathogen Pythium ultimum reveals original pathogenicity mechanisms and effector repertoire.</title>
        <authorList>
            <person name="Levesque C.A."/>
            <person name="Brouwer H."/>
            <person name="Cano L."/>
            <person name="Hamilton J.P."/>
            <person name="Holt C."/>
            <person name="Huitema E."/>
            <person name="Raffaele S."/>
            <person name="Robideau G.P."/>
            <person name="Thines M."/>
            <person name="Win J."/>
            <person name="Zerillo M.M."/>
            <person name="Beakes G.W."/>
            <person name="Boore J.L."/>
            <person name="Busam D."/>
            <person name="Dumas B."/>
            <person name="Ferriera S."/>
            <person name="Fuerstenberg S.I."/>
            <person name="Gachon C.M."/>
            <person name="Gaulin E."/>
            <person name="Govers F."/>
            <person name="Grenville-Briggs L."/>
            <person name="Horner N."/>
            <person name="Hostetler J."/>
            <person name="Jiang R.H."/>
            <person name="Johnson J."/>
            <person name="Krajaejun T."/>
            <person name="Lin H."/>
            <person name="Meijer H.J."/>
            <person name="Moore B."/>
            <person name="Morris P."/>
            <person name="Phuntmart V."/>
            <person name="Puiu D."/>
            <person name="Shetty J."/>
            <person name="Stajich J.E."/>
            <person name="Tripathy S."/>
            <person name="Wawra S."/>
            <person name="van West P."/>
            <person name="Whitty B.R."/>
            <person name="Coutinho P.M."/>
            <person name="Henrissat B."/>
            <person name="Martin F."/>
            <person name="Thomas P.D."/>
            <person name="Tyler B.M."/>
            <person name="De Vries R.P."/>
            <person name="Kamoun S."/>
            <person name="Yandell M."/>
            <person name="Tisserat N."/>
            <person name="Buell C.R."/>
        </authorList>
    </citation>
    <scope>NUCLEOTIDE SEQUENCE</scope>
    <source>
        <strain evidence="2">DAOM:BR144</strain>
    </source>
</reference>
<dbReference type="HOGENOM" id="CLU_1307058_0_0_1"/>